<dbReference type="AlphaFoldDB" id="D0NKT6"/>
<feature type="region of interest" description="Disordered" evidence="1">
    <location>
        <begin position="432"/>
        <end position="456"/>
    </location>
</feature>
<dbReference type="GeneID" id="9478379"/>
<keyword evidence="3" id="KW-1185">Reference proteome</keyword>
<feature type="region of interest" description="Disordered" evidence="1">
    <location>
        <begin position="723"/>
        <end position="774"/>
    </location>
</feature>
<gene>
    <name evidence="2" type="ORF">PITG_12552</name>
</gene>
<dbReference type="KEGG" id="pif:PITG_12552"/>
<evidence type="ECO:0000313" key="3">
    <source>
        <dbReference type="Proteomes" id="UP000006643"/>
    </source>
</evidence>
<feature type="compositionally biased region" description="Basic residues" evidence="1">
    <location>
        <begin position="199"/>
        <end position="211"/>
    </location>
</feature>
<feature type="region of interest" description="Disordered" evidence="1">
    <location>
        <begin position="313"/>
        <end position="395"/>
    </location>
</feature>
<protein>
    <submittedName>
        <fullName evidence="2">Uncharacterized protein</fullName>
    </submittedName>
</protein>
<feature type="region of interest" description="Disordered" evidence="1">
    <location>
        <begin position="192"/>
        <end position="295"/>
    </location>
</feature>
<name>D0NKT6_PHYIT</name>
<feature type="compositionally biased region" description="Basic residues" evidence="1">
    <location>
        <begin position="339"/>
        <end position="350"/>
    </location>
</feature>
<feature type="compositionally biased region" description="Polar residues" evidence="1">
    <location>
        <begin position="748"/>
        <end position="774"/>
    </location>
</feature>
<evidence type="ECO:0000313" key="2">
    <source>
        <dbReference type="EMBL" id="EEY60222.1"/>
    </source>
</evidence>
<dbReference type="RefSeq" id="XP_002900429.1">
    <property type="nucleotide sequence ID" value="XM_002900383.1"/>
</dbReference>
<dbReference type="Proteomes" id="UP000006643">
    <property type="component" value="Unassembled WGS sequence"/>
</dbReference>
<reference evidence="3" key="1">
    <citation type="journal article" date="2009" name="Nature">
        <title>Genome sequence and analysis of the Irish potato famine pathogen Phytophthora infestans.</title>
        <authorList>
            <consortium name="The Broad Institute Genome Sequencing Platform"/>
            <person name="Haas B.J."/>
            <person name="Kamoun S."/>
            <person name="Zody M.C."/>
            <person name="Jiang R.H."/>
            <person name="Handsaker R.E."/>
            <person name="Cano L.M."/>
            <person name="Grabherr M."/>
            <person name="Kodira C.D."/>
            <person name="Raffaele S."/>
            <person name="Torto-Alalibo T."/>
            <person name="Bozkurt T.O."/>
            <person name="Ah-Fong A.M."/>
            <person name="Alvarado L."/>
            <person name="Anderson V.L."/>
            <person name="Armstrong M.R."/>
            <person name="Avrova A."/>
            <person name="Baxter L."/>
            <person name="Beynon J."/>
            <person name="Boevink P.C."/>
            <person name="Bollmann S.R."/>
            <person name="Bos J.I."/>
            <person name="Bulone V."/>
            <person name="Cai G."/>
            <person name="Cakir C."/>
            <person name="Carrington J.C."/>
            <person name="Chawner M."/>
            <person name="Conti L."/>
            <person name="Costanzo S."/>
            <person name="Ewan R."/>
            <person name="Fahlgren N."/>
            <person name="Fischbach M.A."/>
            <person name="Fugelstad J."/>
            <person name="Gilroy E.M."/>
            <person name="Gnerre S."/>
            <person name="Green P.J."/>
            <person name="Grenville-Briggs L.J."/>
            <person name="Griffith J."/>
            <person name="Grunwald N.J."/>
            <person name="Horn K."/>
            <person name="Horner N.R."/>
            <person name="Hu C.H."/>
            <person name="Huitema E."/>
            <person name="Jeong D.H."/>
            <person name="Jones A.M."/>
            <person name="Jones J.D."/>
            <person name="Jones R.W."/>
            <person name="Karlsson E.K."/>
            <person name="Kunjeti S.G."/>
            <person name="Lamour K."/>
            <person name="Liu Z."/>
            <person name="Ma L."/>
            <person name="Maclean D."/>
            <person name="Chibucos M.C."/>
            <person name="McDonald H."/>
            <person name="McWalters J."/>
            <person name="Meijer H.J."/>
            <person name="Morgan W."/>
            <person name="Morris P.F."/>
            <person name="Munro C.A."/>
            <person name="O'Neill K."/>
            <person name="Ospina-Giraldo M."/>
            <person name="Pinzon A."/>
            <person name="Pritchard L."/>
            <person name="Ramsahoye B."/>
            <person name="Ren Q."/>
            <person name="Restrepo S."/>
            <person name="Roy S."/>
            <person name="Sadanandom A."/>
            <person name="Savidor A."/>
            <person name="Schornack S."/>
            <person name="Schwartz D.C."/>
            <person name="Schumann U.D."/>
            <person name="Schwessinger B."/>
            <person name="Seyer L."/>
            <person name="Sharpe T."/>
            <person name="Silvar C."/>
            <person name="Song J."/>
            <person name="Studholme D.J."/>
            <person name="Sykes S."/>
            <person name="Thines M."/>
            <person name="van de Vondervoort P.J."/>
            <person name="Phuntumart V."/>
            <person name="Wawra S."/>
            <person name="Weide R."/>
            <person name="Win J."/>
            <person name="Young C."/>
            <person name="Zhou S."/>
            <person name="Fry W."/>
            <person name="Meyers B.C."/>
            <person name="van West P."/>
            <person name="Ristaino J."/>
            <person name="Govers F."/>
            <person name="Birch P.R."/>
            <person name="Whisson S.C."/>
            <person name="Judelson H.S."/>
            <person name="Nusbaum C."/>
        </authorList>
    </citation>
    <scope>NUCLEOTIDE SEQUENCE [LARGE SCALE GENOMIC DNA]</scope>
    <source>
        <strain evidence="3">T30-4</strain>
    </source>
</reference>
<organism evidence="2 3">
    <name type="scientific">Phytophthora infestans (strain T30-4)</name>
    <name type="common">Potato late blight agent</name>
    <dbReference type="NCBI Taxonomy" id="403677"/>
    <lineage>
        <taxon>Eukaryota</taxon>
        <taxon>Sar</taxon>
        <taxon>Stramenopiles</taxon>
        <taxon>Oomycota</taxon>
        <taxon>Peronosporomycetes</taxon>
        <taxon>Peronosporales</taxon>
        <taxon>Peronosporaceae</taxon>
        <taxon>Phytophthora</taxon>
    </lineage>
</organism>
<dbReference type="VEuPathDB" id="FungiDB:PITG_12552"/>
<sequence>MSRITLDVDKRIITVTFKGKQAASKWIGWNMPFGSKLLPLTDYKGQRERAKKTHEAIAMIFYEFTMAELKHPDDSTGGTNDKEWVVTVKRPSCPENIRNVSLVSIGAVELTVHHHWINVNWPCRTWFSPDHPTKYCKGGVVCDTSCIRLNGKVPTRQPMGTLALGEGDMPTTIAQLLALLQKNKIEVKTDDAPVFSPKHTGRVKLQTKRRIATTDKPSLPGEWEEHRQLPNQASMQSKQHNINEGRDDGDEKQNEDVSASYTSKVDDDPGTPARDGRKMEAGIKYPEQASVQTHEQTEDILMKEDMFEFQAVEQAESSNTNEEGSAPLGHEQQAERGRSPTKRIITRGKPGRNVGKLKGDWTVPKEPQKAASTSPKRRAPEAWENDPRPLKGGRKTASAWCTIPCCWGFCRKYRRPKGWEGFLETLSSLSKITTRADKQPRKARSSSPTKHKRRSYRRADLAVTQRYMHQFLSTTSGQQIDKFGKPDLGESGGHTQNSETTVQEQHDSIMEDTSCGGGEYEFVRVKPPIDFGESLDTWLWILGGTLIDVAANGHCGWLACYASLYNVQAGLLQPSPETRQAVQLMQDIVGAGIIPPVMVLRWRDTGNHYQAIVYDKERFDCYNTQLKILAPRRNDILCQHGWPALDYIQYDAERTATAAARELRAIRRAAKQGDHQGDDSVGTSQAADSGKKGVTKHAEKTDMQHVQGAGHDYGVAVAIGKEETTTTGGSMGEQVDGTQTDAEELDHSSLTDSSEITPGNTRAEGTSQMDNDDS</sequence>
<feature type="compositionally biased region" description="Basic residues" evidence="1">
    <location>
        <begin position="441"/>
        <end position="456"/>
    </location>
</feature>
<feature type="compositionally biased region" description="Polar residues" evidence="1">
    <location>
        <begin position="229"/>
        <end position="240"/>
    </location>
</feature>
<feature type="region of interest" description="Disordered" evidence="1">
    <location>
        <begin position="670"/>
        <end position="709"/>
    </location>
</feature>
<feature type="compositionally biased region" description="Basic and acidic residues" evidence="1">
    <location>
        <begin position="378"/>
        <end position="389"/>
    </location>
</feature>
<proteinExistence type="predicted"/>
<dbReference type="HOGENOM" id="CLU_401429_0_0_1"/>
<dbReference type="OrthoDB" id="10608030at2759"/>
<feature type="compositionally biased region" description="Basic and acidic residues" evidence="1">
    <location>
        <begin position="241"/>
        <end position="255"/>
    </location>
</feature>
<accession>D0NKT6</accession>
<dbReference type="InParanoid" id="D0NKT6"/>
<evidence type="ECO:0000256" key="1">
    <source>
        <dbReference type="SAM" id="MobiDB-lite"/>
    </source>
</evidence>
<dbReference type="EMBL" id="DS028143">
    <property type="protein sequence ID" value="EEY60222.1"/>
    <property type="molecule type" value="Genomic_DNA"/>
</dbReference>